<evidence type="ECO:0000259" key="1">
    <source>
        <dbReference type="Pfam" id="PF20613"/>
    </source>
</evidence>
<name>A0AA41XBR5_9BACI</name>
<reference evidence="2" key="1">
    <citation type="submission" date="2022-07" db="EMBL/GenBank/DDBJ databases">
        <authorList>
            <person name="Li W.-J."/>
            <person name="Deng Q.-Q."/>
        </authorList>
    </citation>
    <scope>NUCLEOTIDE SEQUENCE</scope>
    <source>
        <strain evidence="2">SYSU M60031</strain>
    </source>
</reference>
<evidence type="ECO:0000313" key="2">
    <source>
        <dbReference type="EMBL" id="MCP8970535.1"/>
    </source>
</evidence>
<protein>
    <recommendedName>
        <fullName evidence="1">HipA-like kinase domain-containing protein</fullName>
    </recommendedName>
</protein>
<proteinExistence type="predicted"/>
<gene>
    <name evidence="2" type="ORF">NK662_18620</name>
</gene>
<feature type="domain" description="HipA-like kinase" evidence="1">
    <location>
        <begin position="11"/>
        <end position="243"/>
    </location>
</feature>
<dbReference type="AlphaFoldDB" id="A0AA41XBR5"/>
<accession>A0AA41XBR5</accession>
<organism evidence="2 3">
    <name type="scientific">Ectobacillus ponti</name>
    <dbReference type="NCBI Taxonomy" id="2961894"/>
    <lineage>
        <taxon>Bacteria</taxon>
        <taxon>Bacillati</taxon>
        <taxon>Bacillota</taxon>
        <taxon>Bacilli</taxon>
        <taxon>Bacillales</taxon>
        <taxon>Bacillaceae</taxon>
        <taxon>Ectobacillus</taxon>
    </lineage>
</organism>
<dbReference type="InterPro" id="IPR046748">
    <property type="entry name" value="HipA_2"/>
</dbReference>
<dbReference type="Pfam" id="PF20613">
    <property type="entry name" value="HipA_2"/>
    <property type="match status" value="1"/>
</dbReference>
<dbReference type="Proteomes" id="UP001156102">
    <property type="component" value="Unassembled WGS sequence"/>
</dbReference>
<keyword evidence="3" id="KW-1185">Reference proteome</keyword>
<evidence type="ECO:0000313" key="3">
    <source>
        <dbReference type="Proteomes" id="UP001156102"/>
    </source>
</evidence>
<comment type="caution">
    <text evidence="2">The sequence shown here is derived from an EMBL/GenBank/DDBJ whole genome shotgun (WGS) entry which is preliminary data.</text>
</comment>
<dbReference type="EMBL" id="JANCLT010000012">
    <property type="protein sequence ID" value="MCP8970535.1"/>
    <property type="molecule type" value="Genomic_DNA"/>
</dbReference>
<sequence>MVEAEMLVDIASRGVTKPKFFHCSDNNIYLVKFDYPIENNRILLHEFFAYQLADLLQLPMPTMSLVHISQELCNMYSGIEGLTPGVKIGFLKEDIEDNSTSSGTLKEPYVKLFSKISNSSVFPDLLAFDSLIHNFDRTGNDGNFILTSIGFNRYEMKLIDHGHAFFGPSASPQRLHLLRTYAEVDMNLVGVVYDAIKYQIDLTDGENPFLSIINRIESLNPQHLNMICSSIPSSWSIDTIEKEALTHFILSRRFKVKYLINHLVNAGYFPIWTKEALPWSGLLASSL</sequence>
<dbReference type="RefSeq" id="WP_254760451.1">
    <property type="nucleotide sequence ID" value="NZ_JANCLT010000012.1"/>
</dbReference>